<keyword evidence="2" id="KW-0808">Transferase</keyword>
<proteinExistence type="predicted"/>
<dbReference type="Proteomes" id="UP000266313">
    <property type="component" value="Chromosome"/>
</dbReference>
<dbReference type="OrthoDB" id="9789585at2"/>
<dbReference type="PANTHER" id="PTHR45431">
    <property type="entry name" value="RHODANESE-LIKE DOMAIN-CONTAINING PROTEIN 15, CHLOROPLASTIC"/>
    <property type="match status" value="1"/>
</dbReference>
<evidence type="ECO:0000313" key="2">
    <source>
        <dbReference type="EMBL" id="BBA33460.1"/>
    </source>
</evidence>
<dbReference type="KEGG" id="mmai:sS8_1500"/>
<organism evidence="2 3">
    <name type="scientific">Methylocaldum marinum</name>
    <dbReference type="NCBI Taxonomy" id="1432792"/>
    <lineage>
        <taxon>Bacteria</taxon>
        <taxon>Pseudomonadati</taxon>
        <taxon>Pseudomonadota</taxon>
        <taxon>Gammaproteobacteria</taxon>
        <taxon>Methylococcales</taxon>
        <taxon>Methylococcaceae</taxon>
        <taxon>Methylocaldum</taxon>
    </lineage>
</organism>
<name>A0A250KP58_9GAMM</name>
<feature type="domain" description="Rhodanese" evidence="1">
    <location>
        <begin position="18"/>
        <end position="118"/>
    </location>
</feature>
<dbReference type="Pfam" id="PF00581">
    <property type="entry name" value="Rhodanese"/>
    <property type="match status" value="1"/>
</dbReference>
<dbReference type="Gene3D" id="3.40.250.10">
    <property type="entry name" value="Rhodanese-like domain"/>
    <property type="match status" value="1"/>
</dbReference>
<dbReference type="AlphaFoldDB" id="A0A250KP58"/>
<protein>
    <submittedName>
        <fullName evidence="2">Rhodanese-related sulfurtransferase</fullName>
    </submittedName>
</protein>
<reference evidence="2 3" key="1">
    <citation type="submission" date="2016-12" db="EMBL/GenBank/DDBJ databases">
        <title>Genome sequencing of Methylocaldum marinum.</title>
        <authorList>
            <person name="Takeuchi M."/>
            <person name="Kamagata Y."/>
            <person name="Hiraoka S."/>
            <person name="Oshima K."/>
            <person name="Hattori M."/>
            <person name="Iwasaki W."/>
        </authorList>
    </citation>
    <scope>NUCLEOTIDE SEQUENCE [LARGE SCALE GENOMIC DNA]</scope>
    <source>
        <strain evidence="2 3">S8</strain>
    </source>
</reference>
<sequence length="132" mass="14623">MSSVKSLTPPEAWASFNETDGAVLLDVRDPLEFSYVGHPCGAINIPWKKAPDWKVEPDFADRVRQTVPKADTPIFLLCRSGQRSLDAAKALAAAGYSDLTNIEQGFEGPLDERKHRSSLGGWRFHGLPWEQS</sequence>
<dbReference type="PANTHER" id="PTHR45431:SF3">
    <property type="entry name" value="RHODANESE-LIKE DOMAIN-CONTAINING PROTEIN 15, CHLOROPLASTIC"/>
    <property type="match status" value="1"/>
</dbReference>
<keyword evidence="3" id="KW-1185">Reference proteome</keyword>
<dbReference type="GO" id="GO:0016740">
    <property type="term" value="F:transferase activity"/>
    <property type="evidence" value="ECO:0007669"/>
    <property type="project" value="UniProtKB-KW"/>
</dbReference>
<gene>
    <name evidence="2" type="ORF">sS8_1500</name>
</gene>
<accession>A0A250KP58</accession>
<evidence type="ECO:0000313" key="3">
    <source>
        <dbReference type="Proteomes" id="UP000266313"/>
    </source>
</evidence>
<dbReference type="RefSeq" id="WP_119629061.1">
    <property type="nucleotide sequence ID" value="NZ_AP017928.1"/>
</dbReference>
<dbReference type="SMART" id="SM00450">
    <property type="entry name" value="RHOD"/>
    <property type="match status" value="1"/>
</dbReference>
<dbReference type="EMBL" id="AP017928">
    <property type="protein sequence ID" value="BBA33460.1"/>
    <property type="molecule type" value="Genomic_DNA"/>
</dbReference>
<dbReference type="InterPro" id="IPR036873">
    <property type="entry name" value="Rhodanese-like_dom_sf"/>
</dbReference>
<dbReference type="PROSITE" id="PS50206">
    <property type="entry name" value="RHODANESE_3"/>
    <property type="match status" value="1"/>
</dbReference>
<evidence type="ECO:0000259" key="1">
    <source>
        <dbReference type="PROSITE" id="PS50206"/>
    </source>
</evidence>
<dbReference type="InterPro" id="IPR001763">
    <property type="entry name" value="Rhodanese-like_dom"/>
</dbReference>
<dbReference type="InterPro" id="IPR052367">
    <property type="entry name" value="Thiosulfate_ST/Rhodanese-like"/>
</dbReference>
<dbReference type="SUPFAM" id="SSF52821">
    <property type="entry name" value="Rhodanese/Cell cycle control phosphatase"/>
    <property type="match status" value="1"/>
</dbReference>